<comment type="similarity">
    <text evidence="5">Belongs to the PINc/VapC protein family.</text>
</comment>
<dbReference type="InterPro" id="IPR052106">
    <property type="entry name" value="PINc/VapC_TA"/>
</dbReference>
<dbReference type="GO" id="GO:0090729">
    <property type="term" value="F:toxin activity"/>
    <property type="evidence" value="ECO:0007669"/>
    <property type="project" value="UniProtKB-KW"/>
</dbReference>
<evidence type="ECO:0000256" key="2">
    <source>
        <dbReference type="ARBA" id="ARBA00022722"/>
    </source>
</evidence>
<dbReference type="GO" id="GO:0016787">
    <property type="term" value="F:hydrolase activity"/>
    <property type="evidence" value="ECO:0007669"/>
    <property type="project" value="UniProtKB-KW"/>
</dbReference>
<keyword evidence="3 5" id="KW-0479">Metal-binding</keyword>
<evidence type="ECO:0000313" key="8">
    <source>
        <dbReference type="Proteomes" id="UP000034881"/>
    </source>
</evidence>
<protein>
    <recommendedName>
        <fullName evidence="5">Ribonuclease VapC</fullName>
        <shortName evidence="5">RNase VapC</shortName>
        <ecNumber evidence="5">3.1.-.-</ecNumber>
    </recommendedName>
    <alternativeName>
        <fullName evidence="5">Toxin VapC</fullName>
    </alternativeName>
</protein>
<dbReference type="PANTHER" id="PTHR38826">
    <property type="entry name" value="RIBONUCLEASE VAPC13"/>
    <property type="match status" value="1"/>
</dbReference>
<dbReference type="GO" id="GO:0004540">
    <property type="term" value="F:RNA nuclease activity"/>
    <property type="evidence" value="ECO:0007669"/>
    <property type="project" value="InterPro"/>
</dbReference>
<dbReference type="AlphaFoldDB" id="A0A0G0T4H6"/>
<dbReference type="Proteomes" id="UP000034881">
    <property type="component" value="Unassembled WGS sequence"/>
</dbReference>
<dbReference type="HAMAP" id="MF_00265">
    <property type="entry name" value="VapC_Nob1"/>
    <property type="match status" value="1"/>
</dbReference>
<dbReference type="SUPFAM" id="SSF88723">
    <property type="entry name" value="PIN domain-like"/>
    <property type="match status" value="1"/>
</dbReference>
<evidence type="ECO:0000313" key="7">
    <source>
        <dbReference type="EMBL" id="KKR42025.1"/>
    </source>
</evidence>
<proteinExistence type="inferred from homology"/>
<keyword evidence="2 5" id="KW-0540">Nuclease</keyword>
<dbReference type="Gene3D" id="3.40.50.1010">
    <property type="entry name" value="5'-nuclease"/>
    <property type="match status" value="1"/>
</dbReference>
<name>A0A0G0T4H6_9BACT</name>
<dbReference type="Pfam" id="PF01850">
    <property type="entry name" value="PIN"/>
    <property type="match status" value="1"/>
</dbReference>
<gene>
    <name evidence="5" type="primary">vapC</name>
    <name evidence="7" type="ORF">UT77_C0004G0009</name>
</gene>
<reference evidence="7 8" key="1">
    <citation type="journal article" date="2015" name="Nature">
        <title>rRNA introns, odd ribosomes, and small enigmatic genomes across a large radiation of phyla.</title>
        <authorList>
            <person name="Brown C.T."/>
            <person name="Hug L.A."/>
            <person name="Thomas B.C."/>
            <person name="Sharon I."/>
            <person name="Castelle C.J."/>
            <person name="Singh A."/>
            <person name="Wilkins M.J."/>
            <person name="Williams K.H."/>
            <person name="Banfield J.F."/>
        </authorList>
    </citation>
    <scope>NUCLEOTIDE SEQUENCE [LARGE SCALE GENOMIC DNA]</scope>
</reference>
<comment type="caution">
    <text evidence="7">The sequence shown here is derived from an EMBL/GenBank/DDBJ whole genome shotgun (WGS) entry which is preliminary data.</text>
</comment>
<evidence type="ECO:0000259" key="6">
    <source>
        <dbReference type="Pfam" id="PF01850"/>
    </source>
</evidence>
<keyword evidence="4 5" id="KW-0378">Hydrolase</keyword>
<keyword evidence="5" id="KW-0800">Toxin</keyword>
<organism evidence="7 8">
    <name type="scientific">Candidatus Daviesbacteria bacterium GW2011_GWC2_40_12</name>
    <dbReference type="NCBI Taxonomy" id="1618431"/>
    <lineage>
        <taxon>Bacteria</taxon>
        <taxon>Candidatus Daviesiibacteriota</taxon>
    </lineage>
</organism>
<dbReference type="GO" id="GO:0000287">
    <property type="term" value="F:magnesium ion binding"/>
    <property type="evidence" value="ECO:0007669"/>
    <property type="project" value="UniProtKB-UniRule"/>
</dbReference>
<evidence type="ECO:0000256" key="4">
    <source>
        <dbReference type="ARBA" id="ARBA00022801"/>
    </source>
</evidence>
<feature type="binding site" evidence="5">
    <location>
        <position position="101"/>
    </location>
    <ligand>
        <name>Mg(2+)</name>
        <dbReference type="ChEBI" id="CHEBI:18420"/>
    </ligand>
</feature>
<feature type="domain" description="PIN" evidence="6">
    <location>
        <begin position="1"/>
        <end position="126"/>
    </location>
</feature>
<keyword evidence="5" id="KW-0460">Magnesium</keyword>
<comment type="cofactor">
    <cofactor evidence="5">
        <name>Mg(2+)</name>
        <dbReference type="ChEBI" id="CHEBI:18420"/>
    </cofactor>
</comment>
<feature type="binding site" evidence="5">
    <location>
        <position position="4"/>
    </location>
    <ligand>
        <name>Mg(2+)</name>
        <dbReference type="ChEBI" id="CHEBI:18420"/>
    </ligand>
</feature>
<dbReference type="InterPro" id="IPR002716">
    <property type="entry name" value="PIN_dom"/>
</dbReference>
<dbReference type="InterPro" id="IPR022907">
    <property type="entry name" value="VapC_family"/>
</dbReference>
<dbReference type="EC" id="3.1.-.-" evidence="5"/>
<evidence type="ECO:0000256" key="1">
    <source>
        <dbReference type="ARBA" id="ARBA00022649"/>
    </source>
</evidence>
<keyword evidence="1 5" id="KW-1277">Toxin-antitoxin system</keyword>
<dbReference type="PANTHER" id="PTHR38826:SF5">
    <property type="entry name" value="RIBONUCLEASE VAPC13"/>
    <property type="match status" value="1"/>
</dbReference>
<sequence>MIIDSNILIYAVNADSPKNKKSQEFLKESFEDLEVTHQNILETIRILTHQKFSKPMGLKSALAAIQAISKSCRIVSPSQTTYYLWLELINEHSLAGNRIFDAYLAATALSNGIDIIATDNVPDFKKFKGLSVINPFS</sequence>
<evidence type="ECO:0000256" key="3">
    <source>
        <dbReference type="ARBA" id="ARBA00022723"/>
    </source>
</evidence>
<comment type="function">
    <text evidence="5">Toxic component of a toxin-antitoxin (TA) system. An RNase.</text>
</comment>
<dbReference type="InterPro" id="IPR029060">
    <property type="entry name" value="PIN-like_dom_sf"/>
</dbReference>
<evidence type="ECO:0000256" key="5">
    <source>
        <dbReference type="HAMAP-Rule" id="MF_00265"/>
    </source>
</evidence>
<accession>A0A0G0T4H6</accession>
<dbReference type="EMBL" id="LBYB01000004">
    <property type="protein sequence ID" value="KKR42025.1"/>
    <property type="molecule type" value="Genomic_DNA"/>
</dbReference>